<feature type="compositionally biased region" description="Polar residues" evidence="1">
    <location>
        <begin position="8"/>
        <end position="22"/>
    </location>
</feature>
<dbReference type="EMBL" id="CP026256">
    <property type="protein sequence ID" value="AWP12800.1"/>
    <property type="molecule type" value="Genomic_DNA"/>
</dbReference>
<keyword evidence="3" id="KW-1185">Reference proteome</keyword>
<reference evidence="2 3" key="1">
    <citation type="submission" date="2017-12" db="EMBL/GenBank/DDBJ databases">
        <title>Integrating genomic resources of turbot (Scophthalmus maximus) in depth evaluation of genetic and physical mapping variation across individuals.</title>
        <authorList>
            <person name="Martinez P."/>
        </authorList>
    </citation>
    <scope>NUCLEOTIDE SEQUENCE [LARGE SCALE GENOMIC DNA]</scope>
</reference>
<dbReference type="Proteomes" id="UP000246464">
    <property type="component" value="Chromosome 14"/>
</dbReference>
<name>A0A2U9C9T8_SCOMX</name>
<accession>A0A2U9C9T8</accession>
<feature type="non-terminal residue" evidence="2">
    <location>
        <position position="1"/>
    </location>
</feature>
<feature type="non-terminal residue" evidence="2">
    <location>
        <position position="87"/>
    </location>
</feature>
<evidence type="ECO:0000313" key="2">
    <source>
        <dbReference type="EMBL" id="AWP12800.1"/>
    </source>
</evidence>
<proteinExistence type="predicted"/>
<evidence type="ECO:0000313" key="3">
    <source>
        <dbReference type="Proteomes" id="UP000246464"/>
    </source>
</evidence>
<sequence>RKCRTGSGAPQSAFSNDIPSPGQQFPSLIENVLGQAKAKVLLHGLPKLLPRCLQKLQPSCHHNEHDPEHSPLSLYVSSRWVNSYLFG</sequence>
<feature type="region of interest" description="Disordered" evidence="1">
    <location>
        <begin position="1"/>
        <end position="22"/>
    </location>
</feature>
<organism evidence="2 3">
    <name type="scientific">Scophthalmus maximus</name>
    <name type="common">Turbot</name>
    <name type="synonym">Psetta maxima</name>
    <dbReference type="NCBI Taxonomy" id="52904"/>
    <lineage>
        <taxon>Eukaryota</taxon>
        <taxon>Metazoa</taxon>
        <taxon>Chordata</taxon>
        <taxon>Craniata</taxon>
        <taxon>Vertebrata</taxon>
        <taxon>Euteleostomi</taxon>
        <taxon>Actinopterygii</taxon>
        <taxon>Neopterygii</taxon>
        <taxon>Teleostei</taxon>
        <taxon>Neoteleostei</taxon>
        <taxon>Acanthomorphata</taxon>
        <taxon>Carangaria</taxon>
        <taxon>Pleuronectiformes</taxon>
        <taxon>Pleuronectoidei</taxon>
        <taxon>Scophthalmidae</taxon>
        <taxon>Scophthalmus</taxon>
    </lineage>
</organism>
<gene>
    <name evidence="2" type="ORF">SMAX5B_018186</name>
</gene>
<dbReference type="AlphaFoldDB" id="A0A2U9C9T8"/>
<protein>
    <submittedName>
        <fullName evidence="2">Uncharacterized protein</fullName>
    </submittedName>
</protein>
<evidence type="ECO:0000256" key="1">
    <source>
        <dbReference type="SAM" id="MobiDB-lite"/>
    </source>
</evidence>